<reference evidence="4" key="1">
    <citation type="submission" date="2017-09" db="EMBL/GenBank/DDBJ databases">
        <title>Depth-based differentiation of microbial function through sediment-hosted aquifers and enrichment of novel symbionts in the deep terrestrial subsurface.</title>
        <authorList>
            <person name="Probst A.J."/>
            <person name="Ladd B."/>
            <person name="Jarett J.K."/>
            <person name="Geller-Mcgrath D.E."/>
            <person name="Sieber C.M.K."/>
            <person name="Emerson J.B."/>
            <person name="Anantharaman K."/>
            <person name="Thomas B.C."/>
            <person name="Malmstrom R."/>
            <person name="Stieglmeier M."/>
            <person name="Klingl A."/>
            <person name="Woyke T."/>
            <person name="Ryan C.M."/>
            <person name="Banfield J.F."/>
        </authorList>
    </citation>
    <scope>NUCLEOTIDE SEQUENCE [LARGE SCALE GENOMIC DNA]</scope>
</reference>
<feature type="transmembrane region" description="Helical" evidence="1">
    <location>
        <begin position="58"/>
        <end position="78"/>
    </location>
</feature>
<evidence type="ECO:0000256" key="1">
    <source>
        <dbReference type="SAM" id="Phobius"/>
    </source>
</evidence>
<name>A0A2M6XDT2_9BACT</name>
<feature type="transmembrane region" description="Helical" evidence="1">
    <location>
        <begin position="167"/>
        <end position="195"/>
    </location>
</feature>
<feature type="transmembrane region" description="Helical" evidence="1">
    <location>
        <begin position="327"/>
        <end position="350"/>
    </location>
</feature>
<sequence>MKNVFFKFVKNNLPFLVIIGIAAAIRFYRLPEMASFDFDQEYTANFAWSVIREYPIQLIGQGLSIPGMFMGPLYFYFLTPFYLIFGLHPVGGAVGSVVLGIIAVAVYYYAGNKLFGSPAGLILALFRAILYRKIEDDWSVTPAFSSDVIIIITWLLFYLYWKENNKVLPFIGFIFGLYTSFHPILFPFYLVFLFVLLVRKPWPKIKLVVFSGITFLIPVAPLIIFEFLHKFTEVNKLISLFQNSSTGTSILISQKITDLLSIVMSGPNQLFSLNIPVFLISSVSIIFVAFITLNKMSFGREKFHFAFLFLSIIIFIFYYLFFPANIIGYYLSAPIVLILFYFGGLLGLLAHKFLGKILVVILISCIGLVNMELLNIRWSNTTITTLSHKDEIVKAIVIGQLEGKDFFVSYINLPGWNFGFDYLFKLYGKVPKKDYVPMNSFTIVIPKSLSPDSINISSGNVGLILPK</sequence>
<keyword evidence="1" id="KW-0472">Membrane</keyword>
<feature type="transmembrane region" description="Helical" evidence="1">
    <location>
        <begin position="90"/>
        <end position="109"/>
    </location>
</feature>
<feature type="transmembrane region" description="Helical" evidence="1">
    <location>
        <begin position="357"/>
        <end position="378"/>
    </location>
</feature>
<feature type="domain" description="Glycosyltransferase RgtA/B/C/D-like" evidence="2">
    <location>
        <begin position="72"/>
        <end position="224"/>
    </location>
</feature>
<proteinExistence type="predicted"/>
<dbReference type="Pfam" id="PF13231">
    <property type="entry name" value="PMT_2"/>
    <property type="match status" value="1"/>
</dbReference>
<dbReference type="InterPro" id="IPR038731">
    <property type="entry name" value="RgtA/B/C-like"/>
</dbReference>
<evidence type="ECO:0000259" key="2">
    <source>
        <dbReference type="Pfam" id="PF13231"/>
    </source>
</evidence>
<protein>
    <recommendedName>
        <fullName evidence="2">Glycosyltransferase RgtA/B/C/D-like domain-containing protein</fullName>
    </recommendedName>
</protein>
<feature type="transmembrane region" description="Helical" evidence="1">
    <location>
        <begin position="303"/>
        <end position="321"/>
    </location>
</feature>
<feature type="transmembrane region" description="Helical" evidence="1">
    <location>
        <begin position="143"/>
        <end position="161"/>
    </location>
</feature>
<accession>A0A2M6XDT2</accession>
<gene>
    <name evidence="3" type="ORF">COT44_00985</name>
</gene>
<feature type="transmembrane region" description="Helical" evidence="1">
    <location>
        <begin position="115"/>
        <end position="131"/>
    </location>
</feature>
<feature type="transmembrane region" description="Helical" evidence="1">
    <location>
        <begin position="12"/>
        <end position="28"/>
    </location>
</feature>
<feature type="transmembrane region" description="Helical" evidence="1">
    <location>
        <begin position="270"/>
        <end position="291"/>
    </location>
</feature>
<evidence type="ECO:0000313" key="4">
    <source>
        <dbReference type="Proteomes" id="UP000228996"/>
    </source>
</evidence>
<dbReference type="Proteomes" id="UP000228996">
    <property type="component" value="Unassembled WGS sequence"/>
</dbReference>
<comment type="caution">
    <text evidence="3">The sequence shown here is derived from an EMBL/GenBank/DDBJ whole genome shotgun (WGS) entry which is preliminary data.</text>
</comment>
<dbReference type="EMBL" id="PEYO01000005">
    <property type="protein sequence ID" value="PIU03840.1"/>
    <property type="molecule type" value="Genomic_DNA"/>
</dbReference>
<keyword evidence="1" id="KW-0812">Transmembrane</keyword>
<organism evidence="3 4">
    <name type="scientific">Candidatus Shapirobacteria bacterium CG08_land_8_20_14_0_20_39_18</name>
    <dbReference type="NCBI Taxonomy" id="1974883"/>
    <lineage>
        <taxon>Bacteria</taxon>
        <taxon>Candidatus Shapironibacteriota</taxon>
    </lineage>
</organism>
<feature type="transmembrane region" description="Helical" evidence="1">
    <location>
        <begin position="207"/>
        <end position="228"/>
    </location>
</feature>
<dbReference type="AlphaFoldDB" id="A0A2M6XDT2"/>
<evidence type="ECO:0000313" key="3">
    <source>
        <dbReference type="EMBL" id="PIU03840.1"/>
    </source>
</evidence>
<keyword evidence="1" id="KW-1133">Transmembrane helix</keyword>